<keyword evidence="1" id="KW-0812">Transmembrane</keyword>
<dbReference type="Proteomes" id="UP000237000">
    <property type="component" value="Unassembled WGS sequence"/>
</dbReference>
<protein>
    <submittedName>
        <fullName evidence="2">Uncharacterized protein</fullName>
    </submittedName>
</protein>
<evidence type="ECO:0000313" key="3">
    <source>
        <dbReference type="Proteomes" id="UP000237000"/>
    </source>
</evidence>
<feature type="transmembrane region" description="Helical" evidence="1">
    <location>
        <begin position="44"/>
        <end position="71"/>
    </location>
</feature>
<dbReference type="InParanoid" id="A0A2P5APU3"/>
<organism evidence="2 3">
    <name type="scientific">Trema orientale</name>
    <name type="common">Charcoal tree</name>
    <name type="synonym">Celtis orientalis</name>
    <dbReference type="NCBI Taxonomy" id="63057"/>
    <lineage>
        <taxon>Eukaryota</taxon>
        <taxon>Viridiplantae</taxon>
        <taxon>Streptophyta</taxon>
        <taxon>Embryophyta</taxon>
        <taxon>Tracheophyta</taxon>
        <taxon>Spermatophyta</taxon>
        <taxon>Magnoliopsida</taxon>
        <taxon>eudicotyledons</taxon>
        <taxon>Gunneridae</taxon>
        <taxon>Pentapetalae</taxon>
        <taxon>rosids</taxon>
        <taxon>fabids</taxon>
        <taxon>Rosales</taxon>
        <taxon>Cannabaceae</taxon>
        <taxon>Trema</taxon>
    </lineage>
</organism>
<reference evidence="3" key="1">
    <citation type="submission" date="2016-06" db="EMBL/GenBank/DDBJ databases">
        <title>Parallel loss of symbiosis genes in relatives of nitrogen-fixing non-legume Parasponia.</title>
        <authorList>
            <person name="Van Velzen R."/>
            <person name="Holmer R."/>
            <person name="Bu F."/>
            <person name="Rutten L."/>
            <person name="Van Zeijl A."/>
            <person name="Liu W."/>
            <person name="Santuari L."/>
            <person name="Cao Q."/>
            <person name="Sharma T."/>
            <person name="Shen D."/>
            <person name="Roswanjaya Y."/>
            <person name="Wardhani T."/>
            <person name="Kalhor M.S."/>
            <person name="Jansen J."/>
            <person name="Van den Hoogen J."/>
            <person name="Gungor B."/>
            <person name="Hartog M."/>
            <person name="Hontelez J."/>
            <person name="Verver J."/>
            <person name="Yang W.-C."/>
            <person name="Schijlen E."/>
            <person name="Repin R."/>
            <person name="Schilthuizen M."/>
            <person name="Schranz E."/>
            <person name="Heidstra R."/>
            <person name="Miyata K."/>
            <person name="Fedorova E."/>
            <person name="Kohlen W."/>
            <person name="Bisseling T."/>
            <person name="Smit S."/>
            <person name="Geurts R."/>
        </authorList>
    </citation>
    <scope>NUCLEOTIDE SEQUENCE [LARGE SCALE GENOMIC DNA]</scope>
    <source>
        <strain evidence="3">cv. RG33-2</strain>
    </source>
</reference>
<proteinExistence type="predicted"/>
<gene>
    <name evidence="2" type="ORF">TorRG33x02_344770</name>
</gene>
<evidence type="ECO:0000256" key="1">
    <source>
        <dbReference type="SAM" id="Phobius"/>
    </source>
</evidence>
<evidence type="ECO:0000313" key="2">
    <source>
        <dbReference type="EMBL" id="PON38549.1"/>
    </source>
</evidence>
<dbReference type="AlphaFoldDB" id="A0A2P5APU3"/>
<keyword evidence="1" id="KW-1133">Transmembrane helix</keyword>
<accession>A0A2P5APU3</accession>
<keyword evidence="3" id="KW-1185">Reference proteome</keyword>
<sequence length="74" mass="8469">MHEAHIQVNYQSRSNKWTASLQTLASSLAARIIPGKPSFSNVLYLHFCPVFFSIFHSFICLFLPFSSFLVYTPI</sequence>
<keyword evidence="1" id="KW-0472">Membrane</keyword>
<name>A0A2P5APU3_TREOI</name>
<dbReference type="EMBL" id="JXTC01000748">
    <property type="protein sequence ID" value="PON38549.1"/>
    <property type="molecule type" value="Genomic_DNA"/>
</dbReference>
<comment type="caution">
    <text evidence="2">The sequence shown here is derived from an EMBL/GenBank/DDBJ whole genome shotgun (WGS) entry which is preliminary data.</text>
</comment>